<name>A0AAN5CWI8_9BILA</name>
<protein>
    <submittedName>
        <fullName evidence="1">Uncharacterized protein</fullName>
    </submittedName>
</protein>
<evidence type="ECO:0000313" key="2">
    <source>
        <dbReference type="Proteomes" id="UP001328107"/>
    </source>
</evidence>
<sequence>VSRKLNRKKLLTMLLVTYRMWLKANQWSLRTKQFLIILSTKSLLPICTVHLENLVHLISRSQEITVVFHRNLRLFYISLKHYWSKHIVTVPLLKKIKK</sequence>
<keyword evidence="2" id="KW-1185">Reference proteome</keyword>
<feature type="non-terminal residue" evidence="1">
    <location>
        <position position="1"/>
    </location>
</feature>
<accession>A0AAN5CWI8</accession>
<gene>
    <name evidence="1" type="ORF">PMAYCL1PPCAC_22443</name>
</gene>
<organism evidence="1 2">
    <name type="scientific">Pristionchus mayeri</name>
    <dbReference type="NCBI Taxonomy" id="1317129"/>
    <lineage>
        <taxon>Eukaryota</taxon>
        <taxon>Metazoa</taxon>
        <taxon>Ecdysozoa</taxon>
        <taxon>Nematoda</taxon>
        <taxon>Chromadorea</taxon>
        <taxon>Rhabditida</taxon>
        <taxon>Rhabditina</taxon>
        <taxon>Diplogasteromorpha</taxon>
        <taxon>Diplogasteroidea</taxon>
        <taxon>Neodiplogasteridae</taxon>
        <taxon>Pristionchus</taxon>
    </lineage>
</organism>
<proteinExistence type="predicted"/>
<comment type="caution">
    <text evidence="1">The sequence shown here is derived from an EMBL/GenBank/DDBJ whole genome shotgun (WGS) entry which is preliminary data.</text>
</comment>
<evidence type="ECO:0000313" key="1">
    <source>
        <dbReference type="EMBL" id="GMR52248.1"/>
    </source>
</evidence>
<dbReference type="EMBL" id="BTRK01000005">
    <property type="protein sequence ID" value="GMR52248.1"/>
    <property type="molecule type" value="Genomic_DNA"/>
</dbReference>
<feature type="non-terminal residue" evidence="1">
    <location>
        <position position="98"/>
    </location>
</feature>
<reference evidence="2" key="1">
    <citation type="submission" date="2022-10" db="EMBL/GenBank/DDBJ databases">
        <title>Genome assembly of Pristionchus species.</title>
        <authorList>
            <person name="Yoshida K."/>
            <person name="Sommer R.J."/>
        </authorList>
    </citation>
    <scope>NUCLEOTIDE SEQUENCE [LARGE SCALE GENOMIC DNA]</scope>
    <source>
        <strain evidence="2">RS5460</strain>
    </source>
</reference>
<dbReference type="Proteomes" id="UP001328107">
    <property type="component" value="Unassembled WGS sequence"/>
</dbReference>
<dbReference type="AlphaFoldDB" id="A0AAN5CWI8"/>